<dbReference type="GO" id="GO:0016887">
    <property type="term" value="F:ATP hydrolysis activity"/>
    <property type="evidence" value="ECO:0007669"/>
    <property type="project" value="InterPro"/>
</dbReference>
<dbReference type="OrthoDB" id="2195431at2759"/>
<dbReference type="GO" id="GO:0005524">
    <property type="term" value="F:ATP binding"/>
    <property type="evidence" value="ECO:0007669"/>
    <property type="project" value="InterPro"/>
</dbReference>
<dbReference type="SMART" id="SM00382">
    <property type="entry name" value="AAA"/>
    <property type="match status" value="1"/>
</dbReference>
<dbReference type="Gene3D" id="3.40.50.300">
    <property type="entry name" value="P-loop containing nucleotide triphosphate hydrolases"/>
    <property type="match status" value="1"/>
</dbReference>
<dbReference type="AlphaFoldDB" id="A0A5J4Z747"/>
<sequence length="700" mass="76986">MVGATSVPAHAQRGVWLENEESNVVSVTGPDGGRRRFFPVRPHAPSSQAQARVSGKRAVESIRLFTGKDAEASLDQLRRERAAHQAGEDGKNSLPRANQNSHTNTTRGRPDAQSHRQNLWVDTYRPRSFGDLLGDSFTNRQILRWLMAWKEFTLDKTGECARPRDGMVLISGSPGIGKTALTQVLCAHVGFRPFEVNASDVRSRSEFENKVLPALESRSILSSLIADQNLPTCVILDELDGACGGDQGGSLISALLQVLGAPPSTERRGARRPQNVPIIAICNDARARALRPIKARAPHFEYVKPDRKDLVARLEHIMKREELQVDRAMLFLLCDMAACDVRSALNTLQLLRYDAIADAPNAKPIASSGTVLSAASLFSCLGCKDIAGNVFGTWDAIFSGSDTLEQALDAADLELVVSGCFENASTALASSDPRLQRISAAYERHAELDAQWSGIAGSPQTLRLAALFYSHFCARPNSARRWTLPIMGHAKRSDADDVEREFDAFERQCRGTLAAHAASFPTRTDLILDYVPSLHSICAEHEGINRLVELGRAVQVLCAHGISISPIDSLTSESLEKGNTHKRVFVYDPDLDRMARINDGESKARCDSLQTTQPCTQAREQIWRMAKVARNGRVCNDEHDNTLSGEDAKWRDKFVSAHDFAQAAKIIPCLSTQSRRKVVLTFHEGHTNAVKKAMVLQDFL</sequence>
<accession>A0A5J4Z747</accession>
<evidence type="ECO:0000313" key="3">
    <source>
        <dbReference type="EMBL" id="KAA8499038.1"/>
    </source>
</evidence>
<feature type="compositionally biased region" description="Polar residues" evidence="1">
    <location>
        <begin position="95"/>
        <end position="107"/>
    </location>
</feature>
<dbReference type="GO" id="GO:0003677">
    <property type="term" value="F:DNA binding"/>
    <property type="evidence" value="ECO:0007669"/>
    <property type="project" value="TreeGrafter"/>
</dbReference>
<dbReference type="GO" id="GO:0005634">
    <property type="term" value="C:nucleus"/>
    <property type="evidence" value="ECO:0007669"/>
    <property type="project" value="TreeGrafter"/>
</dbReference>
<gene>
    <name evidence="3" type="ORF">FVE85_6623</name>
</gene>
<dbReference type="InterPro" id="IPR027417">
    <property type="entry name" value="P-loop_NTPase"/>
</dbReference>
<dbReference type="Proteomes" id="UP000324585">
    <property type="component" value="Unassembled WGS sequence"/>
</dbReference>
<proteinExistence type="predicted"/>
<name>A0A5J4Z747_PORPP</name>
<dbReference type="InterPro" id="IPR003593">
    <property type="entry name" value="AAA+_ATPase"/>
</dbReference>
<feature type="domain" description="AAA+ ATPase" evidence="2">
    <location>
        <begin position="164"/>
        <end position="306"/>
    </location>
</feature>
<evidence type="ECO:0000256" key="1">
    <source>
        <dbReference type="SAM" id="MobiDB-lite"/>
    </source>
</evidence>
<dbReference type="Pfam" id="PF00004">
    <property type="entry name" value="AAA"/>
    <property type="match status" value="1"/>
</dbReference>
<evidence type="ECO:0000313" key="4">
    <source>
        <dbReference type="Proteomes" id="UP000324585"/>
    </source>
</evidence>
<keyword evidence="4" id="KW-1185">Reference proteome</keyword>
<dbReference type="InterPro" id="IPR003959">
    <property type="entry name" value="ATPase_AAA_core"/>
</dbReference>
<dbReference type="SUPFAM" id="SSF52540">
    <property type="entry name" value="P-loop containing nucleoside triphosphate hydrolases"/>
    <property type="match status" value="1"/>
</dbReference>
<dbReference type="PANTHER" id="PTHR23389">
    <property type="entry name" value="CHROMOSOME TRANSMISSION FIDELITY FACTOR 18"/>
    <property type="match status" value="1"/>
</dbReference>
<evidence type="ECO:0000259" key="2">
    <source>
        <dbReference type="SMART" id="SM00382"/>
    </source>
</evidence>
<dbReference type="CDD" id="cd00009">
    <property type="entry name" value="AAA"/>
    <property type="match status" value="1"/>
</dbReference>
<feature type="region of interest" description="Disordered" evidence="1">
    <location>
        <begin position="80"/>
        <end position="118"/>
    </location>
</feature>
<reference evidence="4" key="1">
    <citation type="journal article" date="2019" name="Nat. Commun.">
        <title>Expansion of phycobilisome linker gene families in mesophilic red algae.</title>
        <authorList>
            <person name="Lee J."/>
            <person name="Kim D."/>
            <person name="Bhattacharya D."/>
            <person name="Yoon H.S."/>
        </authorList>
    </citation>
    <scope>NUCLEOTIDE SEQUENCE [LARGE SCALE GENOMIC DNA]</scope>
    <source>
        <strain evidence="4">CCMP 1328</strain>
    </source>
</reference>
<organism evidence="3 4">
    <name type="scientific">Porphyridium purpureum</name>
    <name type="common">Red alga</name>
    <name type="synonym">Porphyridium cruentum</name>
    <dbReference type="NCBI Taxonomy" id="35688"/>
    <lineage>
        <taxon>Eukaryota</taxon>
        <taxon>Rhodophyta</taxon>
        <taxon>Bangiophyceae</taxon>
        <taxon>Porphyridiales</taxon>
        <taxon>Porphyridiaceae</taxon>
        <taxon>Porphyridium</taxon>
    </lineage>
</organism>
<dbReference type="EMBL" id="VRMN01000001">
    <property type="protein sequence ID" value="KAA8499038.1"/>
    <property type="molecule type" value="Genomic_DNA"/>
</dbReference>
<dbReference type="Gene3D" id="1.10.8.60">
    <property type="match status" value="1"/>
</dbReference>
<feature type="compositionally biased region" description="Basic and acidic residues" evidence="1">
    <location>
        <begin position="80"/>
        <end position="91"/>
    </location>
</feature>
<dbReference type="PANTHER" id="PTHR23389:SF3">
    <property type="entry name" value="CHROMOSOME TRANSMISSION FIDELITY PROTEIN 18 HOMOLOG"/>
    <property type="match status" value="1"/>
</dbReference>
<protein>
    <submittedName>
        <fullName evidence="3">Chromosome transmission fidelity protein 18</fullName>
    </submittedName>
</protein>
<comment type="caution">
    <text evidence="3">The sequence shown here is derived from an EMBL/GenBank/DDBJ whole genome shotgun (WGS) entry which is preliminary data.</text>
</comment>